<feature type="binding site" evidence="2">
    <location>
        <begin position="212"/>
        <end position="219"/>
    </location>
    <ligand>
        <name>ATP</name>
        <dbReference type="ChEBI" id="CHEBI:30616"/>
    </ligand>
</feature>
<dbReference type="RefSeq" id="WP_006746217.1">
    <property type="nucleotide sequence ID" value="NZ_CP007029.1"/>
</dbReference>
<dbReference type="AlphaFoldDB" id="W0DK20"/>
<dbReference type="InterPro" id="IPR040198">
    <property type="entry name" value="Fido_containing"/>
</dbReference>
<dbReference type="InterPro" id="IPR003812">
    <property type="entry name" value="Fido"/>
</dbReference>
<feature type="active site" evidence="1">
    <location>
        <position position="208"/>
    </location>
</feature>
<dbReference type="Gene3D" id="1.10.3290.10">
    <property type="entry name" value="Fido-like domain"/>
    <property type="match status" value="1"/>
</dbReference>
<evidence type="ECO:0000256" key="1">
    <source>
        <dbReference type="PIRSR" id="PIRSR640198-1"/>
    </source>
</evidence>
<evidence type="ECO:0000313" key="6">
    <source>
        <dbReference type="Proteomes" id="UP000005289"/>
    </source>
</evidence>
<evidence type="ECO:0000313" key="5">
    <source>
        <dbReference type="EMBL" id="AHE97225.1"/>
    </source>
</evidence>
<evidence type="ECO:0000256" key="3">
    <source>
        <dbReference type="PIRSR" id="PIRSR640198-3"/>
    </source>
</evidence>
<dbReference type="PANTHER" id="PTHR13504:SF38">
    <property type="entry name" value="FIDO DOMAIN-CONTAINING PROTEIN"/>
    <property type="match status" value="1"/>
</dbReference>
<dbReference type="KEGG" id="tti:THITH_01890"/>
<dbReference type="PROSITE" id="PS51459">
    <property type="entry name" value="FIDO"/>
    <property type="match status" value="1"/>
</dbReference>
<keyword evidence="6" id="KW-1185">Reference proteome</keyword>
<dbReference type="Proteomes" id="UP000005289">
    <property type="component" value="Chromosome"/>
</dbReference>
<keyword evidence="2" id="KW-0067">ATP-binding</keyword>
<feature type="domain" description="Fido" evidence="4">
    <location>
        <begin position="110"/>
        <end position="265"/>
    </location>
</feature>
<proteinExistence type="predicted"/>
<evidence type="ECO:0000259" key="4">
    <source>
        <dbReference type="PROSITE" id="PS51459"/>
    </source>
</evidence>
<keyword evidence="2" id="KW-0547">Nucleotide-binding</keyword>
<name>W0DK20_9GAMM</name>
<dbReference type="Pfam" id="PF02661">
    <property type="entry name" value="Fic"/>
    <property type="match status" value="1"/>
</dbReference>
<gene>
    <name evidence="5" type="ORF">THITH_01890</name>
</gene>
<accession>W0DK20</accession>
<dbReference type="OrthoDB" id="9807853at2"/>
<dbReference type="PANTHER" id="PTHR13504">
    <property type="entry name" value="FIDO DOMAIN-CONTAINING PROTEIN DDB_G0283145"/>
    <property type="match status" value="1"/>
</dbReference>
<organism evidence="5 6">
    <name type="scientific">Thioalkalivibrio paradoxus ARh 1</name>
    <dbReference type="NCBI Taxonomy" id="713585"/>
    <lineage>
        <taxon>Bacteria</taxon>
        <taxon>Pseudomonadati</taxon>
        <taxon>Pseudomonadota</taxon>
        <taxon>Gammaproteobacteria</taxon>
        <taxon>Chromatiales</taxon>
        <taxon>Ectothiorhodospiraceae</taxon>
        <taxon>Thioalkalivibrio</taxon>
    </lineage>
</organism>
<reference evidence="5 6" key="1">
    <citation type="submission" date="2013-12" db="EMBL/GenBank/DDBJ databases">
        <authorList>
            <consortium name="DOE Joint Genome Institute"/>
            <person name="Muyzer G."/>
            <person name="Huntemann M."/>
            <person name="Han J."/>
            <person name="Chen A."/>
            <person name="Kyrpides N."/>
            <person name="Mavromatis K."/>
            <person name="Markowitz V."/>
            <person name="Palaniappan K."/>
            <person name="Ivanova N."/>
            <person name="Schaumberg A."/>
            <person name="Pati A."/>
            <person name="Liolios K."/>
            <person name="Nordberg H.P."/>
            <person name="Cantor M.N."/>
            <person name="Hua S.X."/>
            <person name="Woyke T."/>
        </authorList>
    </citation>
    <scope>NUCLEOTIDE SEQUENCE [LARGE SCALE GENOMIC DNA]</scope>
    <source>
        <strain evidence="5 6">ARh 1</strain>
    </source>
</reference>
<protein>
    <submittedName>
        <fullName evidence="5">Fic protein</fullName>
    </submittedName>
</protein>
<sequence length="289" mass="33274">MTDSDDHNADQRVRWVDSLPEELHRLARDWLAAQPLPAENEGRLWQRLRIEWNYNSNHIEGNTLTYGETLLLLIHGRTRGEHLLREYEEMRGHDVAIELVRSLAREERQLGEGDLRDLNRIVLKEGFWRVAQTPGGEPTRKWIEPGRYKTQPNHVITATGELFHFATPEETPARMADLVQWLRGEMQTPTLALPELLARLHHNFVRIHPFDDGNGRVVRLLINFVLLRAGLLPLIVKSRDRRRYLETIAQADAGDLTGLAEFFAAAMGWSLRLGLEASRGLIELQPDDE</sequence>
<dbReference type="GO" id="GO:0005524">
    <property type="term" value="F:ATP binding"/>
    <property type="evidence" value="ECO:0007669"/>
    <property type="project" value="UniProtKB-KW"/>
</dbReference>
<dbReference type="HOGENOM" id="CLU_040460_3_2_6"/>
<dbReference type="EMBL" id="CP007029">
    <property type="protein sequence ID" value="AHE97225.1"/>
    <property type="molecule type" value="Genomic_DNA"/>
</dbReference>
<evidence type="ECO:0000256" key="2">
    <source>
        <dbReference type="PIRSR" id="PIRSR640198-2"/>
    </source>
</evidence>
<dbReference type="InterPro" id="IPR036597">
    <property type="entry name" value="Fido-like_dom_sf"/>
</dbReference>
<dbReference type="STRING" id="713585.THITH_01890"/>
<dbReference type="SUPFAM" id="SSF140931">
    <property type="entry name" value="Fic-like"/>
    <property type="match status" value="1"/>
</dbReference>
<feature type="site" description="Important for autoinhibition of adenylyltransferase activity" evidence="3">
    <location>
        <position position="60"/>
    </location>
</feature>